<proteinExistence type="evidence at transcript level"/>
<dbReference type="AlphaFoldDB" id="B6SJF8"/>
<evidence type="ECO:0000313" key="2">
    <source>
        <dbReference type="EMBL" id="ACG24991.1"/>
    </source>
</evidence>
<sequence>MDEWIRQAEVWVRQSESWIRQQPTEQIYVAATVVAVTILLLIVGAVPNLELPMVLTVLKCCICIENIHVRWPRNEIGVFNFAAGDCLRVRRDIVT</sequence>
<organism evidence="2">
    <name type="scientific">Zea mays</name>
    <name type="common">Maize</name>
    <dbReference type="NCBI Taxonomy" id="4577"/>
    <lineage>
        <taxon>Eukaryota</taxon>
        <taxon>Viridiplantae</taxon>
        <taxon>Streptophyta</taxon>
        <taxon>Embryophyta</taxon>
        <taxon>Tracheophyta</taxon>
        <taxon>Spermatophyta</taxon>
        <taxon>Magnoliopsida</taxon>
        <taxon>Liliopsida</taxon>
        <taxon>Poales</taxon>
        <taxon>Poaceae</taxon>
        <taxon>PACMAD clade</taxon>
        <taxon>Panicoideae</taxon>
        <taxon>Andropogonodae</taxon>
        <taxon>Andropogoneae</taxon>
        <taxon>Tripsacinae</taxon>
        <taxon>Zea</taxon>
    </lineage>
</organism>
<feature type="transmembrane region" description="Helical" evidence="1">
    <location>
        <begin position="27"/>
        <end position="46"/>
    </location>
</feature>
<keyword evidence="1" id="KW-0472">Membrane</keyword>
<name>B6SJF8_MAIZE</name>
<accession>B6SJF8</accession>
<evidence type="ECO:0000256" key="1">
    <source>
        <dbReference type="SAM" id="Phobius"/>
    </source>
</evidence>
<keyword evidence="1" id="KW-1133">Transmembrane helix</keyword>
<dbReference type="EMBL" id="EU952873">
    <property type="protein sequence ID" value="ACG24991.1"/>
    <property type="molecule type" value="mRNA"/>
</dbReference>
<keyword evidence="1" id="KW-0812">Transmembrane</keyword>
<reference evidence="2" key="1">
    <citation type="journal article" date="2009" name="Plant Mol. Biol.">
        <title>Insights into corn genes derived from large-scale cDNA sequencing.</title>
        <authorList>
            <person name="Alexandrov N.N."/>
            <person name="Brover V.V."/>
            <person name="Freidin S."/>
            <person name="Troukhan M.E."/>
            <person name="Tatarinova T.V."/>
            <person name="Zhang H."/>
            <person name="Swaller T.J."/>
            <person name="Lu Y.P."/>
            <person name="Bouck J."/>
            <person name="Flavell R.B."/>
            <person name="Feldmann K.A."/>
        </authorList>
    </citation>
    <scope>NUCLEOTIDE SEQUENCE</scope>
</reference>
<protein>
    <submittedName>
        <fullName evidence="2">Uncharacterized protein</fullName>
    </submittedName>
</protein>